<evidence type="ECO:0000259" key="16">
    <source>
        <dbReference type="Pfam" id="PF00133"/>
    </source>
</evidence>
<dbReference type="Gene3D" id="3.40.50.620">
    <property type="entry name" value="HUPs"/>
    <property type="match status" value="2"/>
</dbReference>
<dbReference type="InterPro" id="IPR002301">
    <property type="entry name" value="Ile-tRNA-ligase"/>
</dbReference>
<evidence type="ECO:0000256" key="15">
    <source>
        <dbReference type="HAMAP-Rule" id="MF_02003"/>
    </source>
</evidence>
<dbReference type="PRINTS" id="PR00984">
    <property type="entry name" value="TRNASYNTHILE"/>
</dbReference>
<dbReference type="SUPFAM" id="SSF47323">
    <property type="entry name" value="Anticodon-binding domain of a subclass of class I aminoacyl-tRNA synthetases"/>
    <property type="match status" value="1"/>
</dbReference>
<dbReference type="EMBL" id="METE01000004">
    <property type="protein sequence ID" value="OGB85329.1"/>
    <property type="molecule type" value="Genomic_DNA"/>
</dbReference>
<dbReference type="InterPro" id="IPR009080">
    <property type="entry name" value="tRNAsynth_Ia_anticodon-bd"/>
</dbReference>
<dbReference type="Pfam" id="PF00133">
    <property type="entry name" value="tRNA-synt_1"/>
    <property type="match status" value="1"/>
</dbReference>
<dbReference type="EC" id="6.1.1.5" evidence="15"/>
<dbReference type="Gene3D" id="1.10.730.10">
    <property type="entry name" value="Isoleucyl-tRNA Synthetase, Domain 1"/>
    <property type="match status" value="1"/>
</dbReference>
<keyword evidence="7 15" id="KW-0479">Metal-binding</keyword>
<comment type="function">
    <text evidence="13 15">Catalyzes the attachment of isoleucine to tRNA(Ile). As IleRS can inadvertently accommodate and process structurally similar amino acids such as valine, to avoid such errors it has two additional distinct tRNA(Ile)-dependent editing activities. One activity is designated as 'pretransfer' editing and involves the hydrolysis of activated Val-AMP. The other activity is designated 'posttransfer' editing and involves deacylation of mischarged Val-tRNA(Ile).</text>
</comment>
<dbReference type="Proteomes" id="UP000179010">
    <property type="component" value="Unassembled WGS sequence"/>
</dbReference>
<dbReference type="InterPro" id="IPR009008">
    <property type="entry name" value="Val/Leu/Ile-tRNA-synth_edit"/>
</dbReference>
<evidence type="ECO:0000256" key="1">
    <source>
        <dbReference type="ARBA" id="ARBA00001947"/>
    </source>
</evidence>
<dbReference type="PANTHER" id="PTHR42780:SF1">
    <property type="entry name" value="ISOLEUCINE--TRNA LIGASE, CYTOPLASMIC"/>
    <property type="match status" value="1"/>
</dbReference>
<dbReference type="GO" id="GO:0000049">
    <property type="term" value="F:tRNA binding"/>
    <property type="evidence" value="ECO:0007669"/>
    <property type="project" value="InterPro"/>
</dbReference>
<dbReference type="GO" id="GO:0006428">
    <property type="term" value="P:isoleucyl-tRNA aminoacylation"/>
    <property type="evidence" value="ECO:0007669"/>
    <property type="project" value="UniProtKB-UniRule"/>
</dbReference>
<evidence type="ECO:0000256" key="3">
    <source>
        <dbReference type="ARBA" id="ARBA00007078"/>
    </source>
</evidence>
<organism evidence="18 19">
    <name type="scientific">candidate division Kazan bacterium RIFCSPLOWO2_01_FULL_48_13</name>
    <dbReference type="NCBI Taxonomy" id="1798539"/>
    <lineage>
        <taxon>Bacteria</taxon>
        <taxon>Bacteria division Kazan-3B-28</taxon>
    </lineage>
</organism>
<comment type="caution">
    <text evidence="18">The sequence shown here is derived from an EMBL/GenBank/DDBJ whole genome shotgun (WGS) entry which is preliminary data.</text>
</comment>
<evidence type="ECO:0000313" key="19">
    <source>
        <dbReference type="Proteomes" id="UP000179010"/>
    </source>
</evidence>
<dbReference type="InterPro" id="IPR013155">
    <property type="entry name" value="M/V/L/I-tRNA-synth_anticd-bd"/>
</dbReference>
<dbReference type="GO" id="GO:0008270">
    <property type="term" value="F:zinc ion binding"/>
    <property type="evidence" value="ECO:0007669"/>
    <property type="project" value="UniProtKB-UniRule"/>
</dbReference>
<protein>
    <recommendedName>
        <fullName evidence="15">Isoleucine--tRNA ligase</fullName>
        <ecNumber evidence="15">6.1.1.5</ecNumber>
    </recommendedName>
    <alternativeName>
        <fullName evidence="15">Isoleucyl-tRNA synthetase</fullName>
        <shortName evidence="15">IleRS</shortName>
    </alternativeName>
</protein>
<dbReference type="SUPFAM" id="SSF50677">
    <property type="entry name" value="ValRS/IleRS/LeuRS editing domain"/>
    <property type="match status" value="1"/>
</dbReference>
<dbReference type="Pfam" id="PF08264">
    <property type="entry name" value="Anticodon_1"/>
    <property type="match status" value="1"/>
</dbReference>
<feature type="short sequence motif" description="'HIGH' region" evidence="15">
    <location>
        <begin position="50"/>
        <end position="60"/>
    </location>
</feature>
<comment type="subunit">
    <text evidence="4 15">Monomer.</text>
</comment>
<reference evidence="18 19" key="1">
    <citation type="journal article" date="2016" name="Nat. Commun.">
        <title>Thousands of microbial genomes shed light on interconnected biogeochemical processes in an aquifer system.</title>
        <authorList>
            <person name="Anantharaman K."/>
            <person name="Brown C.T."/>
            <person name="Hug L.A."/>
            <person name="Sharon I."/>
            <person name="Castelle C.J."/>
            <person name="Probst A.J."/>
            <person name="Thomas B.C."/>
            <person name="Singh A."/>
            <person name="Wilkins M.J."/>
            <person name="Karaoz U."/>
            <person name="Brodie E.L."/>
            <person name="Williams K.H."/>
            <person name="Hubbard S.S."/>
            <person name="Banfield J.F."/>
        </authorList>
    </citation>
    <scope>NUCLEOTIDE SEQUENCE [LARGE SCALE GENOMIC DNA]</scope>
</reference>
<dbReference type="InterPro" id="IPR014729">
    <property type="entry name" value="Rossmann-like_a/b/a_fold"/>
</dbReference>
<keyword evidence="9 15" id="KW-0862">Zinc</keyword>
<dbReference type="InterPro" id="IPR023586">
    <property type="entry name" value="Ile-tRNA-ligase_type2"/>
</dbReference>
<keyword evidence="11 15" id="KW-0648">Protein biosynthesis</keyword>
<dbReference type="PANTHER" id="PTHR42780">
    <property type="entry name" value="SOLEUCYL-TRNA SYNTHETASE"/>
    <property type="match status" value="1"/>
</dbReference>
<evidence type="ECO:0000256" key="4">
    <source>
        <dbReference type="ARBA" id="ARBA00011245"/>
    </source>
</evidence>
<evidence type="ECO:0000256" key="11">
    <source>
        <dbReference type="ARBA" id="ARBA00022917"/>
    </source>
</evidence>
<comment type="catalytic activity">
    <reaction evidence="14 15">
        <text>tRNA(Ile) + L-isoleucine + ATP = L-isoleucyl-tRNA(Ile) + AMP + diphosphate</text>
        <dbReference type="Rhea" id="RHEA:11060"/>
        <dbReference type="Rhea" id="RHEA-COMP:9666"/>
        <dbReference type="Rhea" id="RHEA-COMP:9695"/>
        <dbReference type="ChEBI" id="CHEBI:30616"/>
        <dbReference type="ChEBI" id="CHEBI:33019"/>
        <dbReference type="ChEBI" id="CHEBI:58045"/>
        <dbReference type="ChEBI" id="CHEBI:78442"/>
        <dbReference type="ChEBI" id="CHEBI:78528"/>
        <dbReference type="ChEBI" id="CHEBI:456215"/>
        <dbReference type="EC" id="6.1.1.5"/>
    </reaction>
</comment>
<evidence type="ECO:0000256" key="7">
    <source>
        <dbReference type="ARBA" id="ARBA00022723"/>
    </source>
</evidence>
<keyword evidence="12 15" id="KW-0030">Aminoacyl-tRNA synthetase</keyword>
<feature type="binding site" evidence="15">
    <location>
        <position position="670"/>
    </location>
    <ligand>
        <name>ATP</name>
        <dbReference type="ChEBI" id="CHEBI:30616"/>
    </ligand>
</feature>
<comment type="domain">
    <text evidence="15">IleRS has two distinct active sites: one for aminoacylation and one for editing. The misactivated valine is translocated from the active site to the editing site, which sterically excludes the correctly activated isoleucine. The single editing site contains two valyl binding pockets, one specific for each substrate (Val-AMP or Val-tRNA(Ile)).</text>
</comment>
<evidence type="ECO:0000313" key="18">
    <source>
        <dbReference type="EMBL" id="OGB85329.1"/>
    </source>
</evidence>
<keyword evidence="10 15" id="KW-0067">ATP-binding</keyword>
<accession>A0A1F4PNX4</accession>
<dbReference type="STRING" id="1798539.A2994_01710"/>
<dbReference type="InterPro" id="IPR002300">
    <property type="entry name" value="aa-tRNA-synth_Ia"/>
</dbReference>
<feature type="domain" description="Methionyl/Valyl/Leucyl/Isoleucyl-tRNA synthetase anticodon-binding" evidence="17">
    <location>
        <begin position="752"/>
        <end position="897"/>
    </location>
</feature>
<dbReference type="AlphaFoldDB" id="A0A1F4PNX4"/>
<dbReference type="CDD" id="cd07961">
    <property type="entry name" value="Anticodon_Ia_Ile_ABEc"/>
    <property type="match status" value="1"/>
</dbReference>
<sequence length="1024" mass="118233">MGQFKKINSQLNLPEQEEAILKFWDKEKIFEKSLAARAKGKRYVFFEGPPTANDKPGLHHLIARYFKDIFPRFKTMQGFLVERKAGWDTHGLPVEIAIEKKLGLKNKQAIEKYGVAEFNQQAKDSVWEYKKDWEEFTRRSGYWLDLEHPYITYDPNYVESVWWIIKQVWDKGLLYRGHKVVPYCPRCGTALSSHEVAQGYKKVTDKSVYVKFKLKNEKDTYVLAWTTTPWTLPGNVALAINPDIKYVKVKLPYSPGGQFIPVRYFYVILAKTIYERSHDNTHPLYGAIGSCLEYGVTVHKKIPPGPGSKYNVNEPGEIVEEFSGKDLVGKEYEPLFPGSISDTVENFTNAFKIYPADFVTTEDGTGVVHTAVMYGEDDYRLGEQVNLPKVHTVSTEGKFLPGVEKWAGKYIKDPEVEQGIIDNLKQRLLWLDDYDYEHDYPFCWRCDTPLLYYATNSWFIKMSQLRDQLITNNETVHWIPDHIKEGRFGEWLKEVKDWAVSRDRYWGTPLPLWRHEDDYICVGSFEELKSLAKDPEIVTGHSELGSESNKKIPKRVRDDKKEFNPHKPFIDEIVLIKDGKEYFKVPEVIDVWFDSGAMPFAQWHYPFENKERIDKGMSFPADFIAEGIDQTRGWFYTLLAISTLLDKGAPYKNVLVNGHIMDKHGKKMSKSKGNMVDPWDIFNRYGSDVLRWHLCTSGQPDLSKSFDENELKQVTRRLVLTLWNTLSFFTTYANLDGWQPNTRSVRPKNLLDRWILARMDETIATVTNGLEAYDMMNSGLAIEFLVNDVSNWYVRRSRKRFWKNEDAADKQQAYQTLYTVLRSAALIIAPFMPMLAEMVYGALKTETDPLSVHLNNWPKSTELDVGLLTQMSAARRVVVIGHALREQAKIKVRQPLSEMRSTEPDLGVELAELIADELNVKQVKFGLAKYELDTQITPALEIEGLAREIVRAAQALRKMSGLELSDRIELFYATDDELIKKTLIEWAEYIQGETLAVEIKADAKLAKEKILISDRVFRLGLKKK</sequence>
<name>A0A1F4PNX4_UNCK3</name>
<keyword evidence="6 15" id="KW-0436">Ligase</keyword>
<dbReference type="FunFam" id="3.40.50.620:FF:000063">
    <property type="entry name" value="Isoleucine--tRNA ligase"/>
    <property type="match status" value="1"/>
</dbReference>
<comment type="similarity">
    <text evidence="3 15">Belongs to the class-I aminoacyl-tRNA synthetase family. IleS type 2 subfamily.</text>
</comment>
<evidence type="ECO:0000256" key="8">
    <source>
        <dbReference type="ARBA" id="ARBA00022741"/>
    </source>
</evidence>
<keyword evidence="5 15" id="KW-0963">Cytoplasm</keyword>
<evidence type="ECO:0000259" key="17">
    <source>
        <dbReference type="Pfam" id="PF08264"/>
    </source>
</evidence>
<evidence type="ECO:0000256" key="2">
    <source>
        <dbReference type="ARBA" id="ARBA00004496"/>
    </source>
</evidence>
<evidence type="ECO:0000256" key="13">
    <source>
        <dbReference type="ARBA" id="ARBA00025217"/>
    </source>
</evidence>
<dbReference type="GO" id="GO:0005737">
    <property type="term" value="C:cytoplasm"/>
    <property type="evidence" value="ECO:0007669"/>
    <property type="project" value="UniProtKB-SubCell"/>
</dbReference>
<dbReference type="Pfam" id="PF19302">
    <property type="entry name" value="DUF5915"/>
    <property type="match status" value="1"/>
</dbReference>
<evidence type="ECO:0000256" key="5">
    <source>
        <dbReference type="ARBA" id="ARBA00022490"/>
    </source>
</evidence>
<keyword evidence="8 15" id="KW-0547">Nucleotide-binding</keyword>
<comment type="subcellular location">
    <subcellularLocation>
        <location evidence="2 15">Cytoplasm</location>
    </subcellularLocation>
</comment>
<dbReference type="HAMAP" id="MF_02003">
    <property type="entry name" value="Ile_tRNA_synth_type2"/>
    <property type="match status" value="1"/>
</dbReference>
<feature type="domain" description="Aminoacyl-tRNA synthetase class Ia" evidence="16">
    <location>
        <begin position="20"/>
        <end position="697"/>
    </location>
</feature>
<evidence type="ECO:0000256" key="9">
    <source>
        <dbReference type="ARBA" id="ARBA00022833"/>
    </source>
</evidence>
<dbReference type="GO" id="GO:0004822">
    <property type="term" value="F:isoleucine-tRNA ligase activity"/>
    <property type="evidence" value="ECO:0007669"/>
    <property type="project" value="UniProtKB-UniRule"/>
</dbReference>
<proteinExistence type="inferred from homology"/>
<evidence type="ECO:0000256" key="6">
    <source>
        <dbReference type="ARBA" id="ARBA00022598"/>
    </source>
</evidence>
<comment type="cofactor">
    <cofactor evidence="1 15">
        <name>Zn(2+)</name>
        <dbReference type="ChEBI" id="CHEBI:29105"/>
    </cofactor>
</comment>
<dbReference type="InterPro" id="IPR033709">
    <property type="entry name" value="Anticodon_Ile_ABEc"/>
</dbReference>
<feature type="short sequence motif" description="'KMSKS' region" evidence="15">
    <location>
        <begin position="667"/>
        <end position="671"/>
    </location>
</feature>
<dbReference type="GO" id="GO:0005524">
    <property type="term" value="F:ATP binding"/>
    <property type="evidence" value="ECO:0007669"/>
    <property type="project" value="UniProtKB-UniRule"/>
</dbReference>
<evidence type="ECO:0000256" key="10">
    <source>
        <dbReference type="ARBA" id="ARBA00022840"/>
    </source>
</evidence>
<evidence type="ECO:0000256" key="14">
    <source>
        <dbReference type="ARBA" id="ARBA00048359"/>
    </source>
</evidence>
<evidence type="ECO:0000256" key="12">
    <source>
        <dbReference type="ARBA" id="ARBA00023146"/>
    </source>
</evidence>
<dbReference type="SUPFAM" id="SSF52374">
    <property type="entry name" value="Nucleotidylyl transferase"/>
    <property type="match status" value="1"/>
</dbReference>
<gene>
    <name evidence="15" type="primary">ileS</name>
    <name evidence="18" type="ORF">A2994_01710</name>
</gene>
<dbReference type="GO" id="GO:0002161">
    <property type="term" value="F:aminoacyl-tRNA deacylase activity"/>
    <property type="evidence" value="ECO:0007669"/>
    <property type="project" value="InterPro"/>
</dbReference>
<dbReference type="CDD" id="cd00818">
    <property type="entry name" value="IleRS_core"/>
    <property type="match status" value="1"/>
</dbReference>